<keyword evidence="1" id="KW-0472">Membrane</keyword>
<evidence type="ECO:0008006" key="4">
    <source>
        <dbReference type="Google" id="ProtNLM"/>
    </source>
</evidence>
<dbReference type="OrthoDB" id="2489132at2"/>
<evidence type="ECO:0000313" key="2">
    <source>
        <dbReference type="EMBL" id="TPE47080.1"/>
    </source>
</evidence>
<dbReference type="Proteomes" id="UP000315901">
    <property type="component" value="Unassembled WGS sequence"/>
</dbReference>
<keyword evidence="1" id="KW-1133">Transmembrane helix</keyword>
<accession>A0A501WFE6</accession>
<organism evidence="2 3">
    <name type="scientific">Maribrevibacterium harenarium</name>
    <dbReference type="NCBI Taxonomy" id="2589817"/>
    <lineage>
        <taxon>Bacteria</taxon>
        <taxon>Pseudomonadati</taxon>
        <taxon>Pseudomonadota</taxon>
        <taxon>Gammaproteobacteria</taxon>
        <taxon>Oceanospirillales</taxon>
        <taxon>Oceanospirillaceae</taxon>
        <taxon>Maribrevibacterium</taxon>
    </lineage>
</organism>
<comment type="caution">
    <text evidence="2">The sequence shown here is derived from an EMBL/GenBank/DDBJ whole genome shotgun (WGS) entry which is preliminary data.</text>
</comment>
<dbReference type="AlphaFoldDB" id="A0A501WFE6"/>
<gene>
    <name evidence="2" type="ORF">FJM67_15155</name>
</gene>
<protein>
    <recommendedName>
        <fullName evidence="4">Methyl-accepting chemotaxis protein</fullName>
    </recommendedName>
</protein>
<dbReference type="EMBL" id="VFRR01000047">
    <property type="protein sequence ID" value="TPE47080.1"/>
    <property type="molecule type" value="Genomic_DNA"/>
</dbReference>
<evidence type="ECO:0000256" key="1">
    <source>
        <dbReference type="SAM" id="Phobius"/>
    </source>
</evidence>
<keyword evidence="3" id="KW-1185">Reference proteome</keyword>
<dbReference type="RefSeq" id="WP_140591026.1">
    <property type="nucleotide sequence ID" value="NZ_VFRR01000047.1"/>
</dbReference>
<sequence length="151" mass="16635">MLNLSTWKIRSQIMVPIVVLAVAFVVLAYQAWHSNQRMAENTDRLTGKIAPSISLVLNADRDLYQALVALNAYSLAPAAGQLEDFNDNRDQARDRYLKALEGAQSAQVNTSGLDSKAFSAAFTSWHNKAQQAVPSCMEKYSISPGEQCSRL</sequence>
<evidence type="ECO:0000313" key="3">
    <source>
        <dbReference type="Proteomes" id="UP000315901"/>
    </source>
</evidence>
<keyword evidence="1" id="KW-0812">Transmembrane</keyword>
<name>A0A501WFE6_9GAMM</name>
<feature type="transmembrane region" description="Helical" evidence="1">
    <location>
        <begin position="12"/>
        <end position="32"/>
    </location>
</feature>
<reference evidence="2 3" key="1">
    <citation type="submission" date="2019-06" db="EMBL/GenBank/DDBJ databases">
        <title>A novel bacterium of genus Marinomonas, isolated from coastal sand.</title>
        <authorList>
            <person name="Huang H."/>
            <person name="Mo K."/>
            <person name="Hu Y."/>
        </authorList>
    </citation>
    <scope>NUCLEOTIDE SEQUENCE [LARGE SCALE GENOMIC DNA]</scope>
    <source>
        <strain evidence="2 3">HB171799</strain>
    </source>
</reference>
<proteinExistence type="predicted"/>